<dbReference type="EMBL" id="MT142844">
    <property type="protein sequence ID" value="QJA89415.1"/>
    <property type="molecule type" value="Genomic_DNA"/>
</dbReference>
<organism evidence="1">
    <name type="scientific">viral metagenome</name>
    <dbReference type="NCBI Taxonomy" id="1070528"/>
    <lineage>
        <taxon>unclassified sequences</taxon>
        <taxon>metagenomes</taxon>
        <taxon>organismal metagenomes</taxon>
    </lineage>
</organism>
<name>A0A6M3L870_9ZZZZ</name>
<accession>A0A6M3L870</accession>
<sequence length="71" mass="7880">MSKSGQAFVAATEGHSFTMYAVMKLMGIPLSEEQEEFQAYLERTYPAVVEKEDTYTEVLAEDYGSGGNSEE</sequence>
<reference evidence="1" key="1">
    <citation type="submission" date="2020-03" db="EMBL/GenBank/DDBJ databases">
        <title>The deep terrestrial virosphere.</title>
        <authorList>
            <person name="Holmfeldt K."/>
            <person name="Nilsson E."/>
            <person name="Simone D."/>
            <person name="Lopez-Fernandez M."/>
            <person name="Wu X."/>
            <person name="de Brujin I."/>
            <person name="Lundin D."/>
            <person name="Andersson A."/>
            <person name="Bertilsson S."/>
            <person name="Dopson M."/>
        </authorList>
    </citation>
    <scope>NUCLEOTIDE SEQUENCE</scope>
    <source>
        <strain evidence="1">MM415B02556</strain>
    </source>
</reference>
<evidence type="ECO:0000313" key="1">
    <source>
        <dbReference type="EMBL" id="QJA89415.1"/>
    </source>
</evidence>
<proteinExistence type="predicted"/>
<dbReference type="AlphaFoldDB" id="A0A6M3L870"/>
<gene>
    <name evidence="1" type="ORF">MM415B02556_0016</name>
</gene>
<protein>
    <submittedName>
        <fullName evidence="1">Uncharacterized protein</fullName>
    </submittedName>
</protein>